<evidence type="ECO:0000259" key="1">
    <source>
        <dbReference type="Pfam" id="PF07714"/>
    </source>
</evidence>
<feature type="non-terminal residue" evidence="2">
    <location>
        <position position="1"/>
    </location>
</feature>
<name>A0A822ASL5_9BILA</name>
<dbReference type="AlphaFoldDB" id="A0A822ASL5"/>
<proteinExistence type="predicted"/>
<reference evidence="2" key="1">
    <citation type="submission" date="2021-02" db="EMBL/GenBank/DDBJ databases">
        <authorList>
            <person name="Nowell W R."/>
        </authorList>
    </citation>
    <scope>NUCLEOTIDE SEQUENCE</scope>
</reference>
<sequence>ANEIPYDGYPNDIISDYVRRGERLEIPDDTPLQFSAVITKCWANDPDDRPPCSQLIVLIEELR</sequence>
<dbReference type="SUPFAM" id="SSF56112">
    <property type="entry name" value="Protein kinase-like (PK-like)"/>
    <property type="match status" value="1"/>
</dbReference>
<evidence type="ECO:0000313" key="3">
    <source>
        <dbReference type="Proteomes" id="UP000663848"/>
    </source>
</evidence>
<gene>
    <name evidence="2" type="ORF">QYT958_LOCUS39010</name>
</gene>
<comment type="caution">
    <text evidence="2">The sequence shown here is derived from an EMBL/GenBank/DDBJ whole genome shotgun (WGS) entry which is preliminary data.</text>
</comment>
<organism evidence="2 3">
    <name type="scientific">Rotaria socialis</name>
    <dbReference type="NCBI Taxonomy" id="392032"/>
    <lineage>
        <taxon>Eukaryota</taxon>
        <taxon>Metazoa</taxon>
        <taxon>Spiralia</taxon>
        <taxon>Gnathifera</taxon>
        <taxon>Rotifera</taxon>
        <taxon>Eurotatoria</taxon>
        <taxon>Bdelloidea</taxon>
        <taxon>Philodinida</taxon>
        <taxon>Philodinidae</taxon>
        <taxon>Rotaria</taxon>
    </lineage>
</organism>
<protein>
    <recommendedName>
        <fullName evidence="1">Serine-threonine/tyrosine-protein kinase catalytic domain-containing protein</fullName>
    </recommendedName>
</protein>
<accession>A0A822ASL5</accession>
<dbReference type="InterPro" id="IPR011009">
    <property type="entry name" value="Kinase-like_dom_sf"/>
</dbReference>
<dbReference type="Gene3D" id="1.10.510.10">
    <property type="entry name" value="Transferase(Phosphotransferase) domain 1"/>
    <property type="match status" value="1"/>
</dbReference>
<dbReference type="InterPro" id="IPR001245">
    <property type="entry name" value="Ser-Thr/Tyr_kinase_cat_dom"/>
</dbReference>
<dbReference type="EMBL" id="CAJOBR010035372">
    <property type="protein sequence ID" value="CAF5010296.1"/>
    <property type="molecule type" value="Genomic_DNA"/>
</dbReference>
<dbReference type="GO" id="GO:0004672">
    <property type="term" value="F:protein kinase activity"/>
    <property type="evidence" value="ECO:0007669"/>
    <property type="project" value="InterPro"/>
</dbReference>
<dbReference type="Proteomes" id="UP000663848">
    <property type="component" value="Unassembled WGS sequence"/>
</dbReference>
<evidence type="ECO:0000313" key="2">
    <source>
        <dbReference type="EMBL" id="CAF5010296.1"/>
    </source>
</evidence>
<feature type="domain" description="Serine-threonine/tyrosine-protein kinase catalytic" evidence="1">
    <location>
        <begin position="3"/>
        <end position="56"/>
    </location>
</feature>
<dbReference type="Pfam" id="PF07714">
    <property type="entry name" value="PK_Tyr_Ser-Thr"/>
    <property type="match status" value="1"/>
</dbReference>